<dbReference type="AlphaFoldDB" id="A0A158M8A8"/>
<feature type="domain" description="Chorismate-utilising enzyme C-terminal" evidence="9">
    <location>
        <begin position="253"/>
        <end position="514"/>
    </location>
</feature>
<comment type="catalytic activity">
    <reaction evidence="8">
        <text>chorismate + L-glutamine = anthranilate + pyruvate + L-glutamate + H(+)</text>
        <dbReference type="Rhea" id="RHEA:21732"/>
        <dbReference type="ChEBI" id="CHEBI:15361"/>
        <dbReference type="ChEBI" id="CHEBI:15378"/>
        <dbReference type="ChEBI" id="CHEBI:16567"/>
        <dbReference type="ChEBI" id="CHEBI:29748"/>
        <dbReference type="ChEBI" id="CHEBI:29985"/>
        <dbReference type="ChEBI" id="CHEBI:58359"/>
        <dbReference type="EC" id="4.1.3.27"/>
    </reaction>
</comment>
<comment type="subunit">
    <text evidence="2">Heterotetramer consisting of two non-identical subunits: a beta subunit (TrpG) and a large alpha subunit (TrpE).</text>
</comment>
<dbReference type="GO" id="GO:0046872">
    <property type="term" value="F:metal ion binding"/>
    <property type="evidence" value="ECO:0007669"/>
    <property type="project" value="UniProtKB-KW"/>
</dbReference>
<organism evidence="11 12">
    <name type="scientific">Bordetella holmesii CDC-H585-BH</name>
    <dbReference type="NCBI Taxonomy" id="1331206"/>
    <lineage>
        <taxon>Bacteria</taxon>
        <taxon>Pseudomonadati</taxon>
        <taxon>Pseudomonadota</taxon>
        <taxon>Betaproteobacteria</taxon>
        <taxon>Burkholderiales</taxon>
        <taxon>Alcaligenaceae</taxon>
        <taxon>Bordetella</taxon>
    </lineage>
</organism>
<accession>A0A158M8A8</accession>
<evidence type="ECO:0000256" key="4">
    <source>
        <dbReference type="ARBA" id="ARBA00022723"/>
    </source>
</evidence>
<keyword evidence="6" id="KW-0456">Lyase</keyword>
<dbReference type="InterPro" id="IPR015890">
    <property type="entry name" value="Chorismate_C"/>
</dbReference>
<dbReference type="PATRIC" id="fig|1331206.3.peg.1023"/>
<dbReference type="PANTHER" id="PTHR11236:SF48">
    <property type="entry name" value="ISOCHORISMATE SYNTHASE MENF"/>
    <property type="match status" value="1"/>
</dbReference>
<evidence type="ECO:0000313" key="11">
    <source>
        <dbReference type="EMBL" id="KAK96188.1"/>
    </source>
</evidence>
<evidence type="ECO:0000256" key="7">
    <source>
        <dbReference type="ARBA" id="ARBA00025634"/>
    </source>
</evidence>
<name>A0A158M8A8_9BORD</name>
<keyword evidence="4" id="KW-0479">Metal-binding</keyword>
<dbReference type="Pfam" id="PF00425">
    <property type="entry name" value="Chorismate_bind"/>
    <property type="match status" value="1"/>
</dbReference>
<evidence type="ECO:0000256" key="1">
    <source>
        <dbReference type="ARBA" id="ARBA00001946"/>
    </source>
</evidence>
<comment type="caution">
    <text evidence="11">The sequence shown here is derived from an EMBL/GenBank/DDBJ whole genome shotgun (WGS) entry which is preliminary data.</text>
</comment>
<dbReference type="SUPFAM" id="SSF56322">
    <property type="entry name" value="ADC synthase"/>
    <property type="match status" value="1"/>
</dbReference>
<dbReference type="GO" id="GO:0004049">
    <property type="term" value="F:anthranilate synthase activity"/>
    <property type="evidence" value="ECO:0007669"/>
    <property type="project" value="UniProtKB-EC"/>
</dbReference>
<dbReference type="InterPro" id="IPR019999">
    <property type="entry name" value="Anth_synth_I-like"/>
</dbReference>
<evidence type="ECO:0000256" key="6">
    <source>
        <dbReference type="ARBA" id="ARBA00023239"/>
    </source>
</evidence>
<evidence type="ECO:0000256" key="8">
    <source>
        <dbReference type="ARBA" id="ARBA00047683"/>
    </source>
</evidence>
<comment type="function">
    <text evidence="7">Part of a heterotetrameric complex that catalyzes the two-step biosynthesis of anthranilate, an intermediate in the biosynthesis of L-tryptophan. In the first step, the glutamine-binding beta subunit (TrpG) of anthranilate synthase (AS) provides the glutamine amidotransferase activity which generates ammonia as a substrate that, along with chorismate, is used in the second step, catalyzed by the large alpha subunit of AS (TrpE) to produce anthranilate. In the absence of TrpG, TrpE can synthesize anthranilate directly from chorismate and high concentrations of ammonia.</text>
</comment>
<dbReference type="PRINTS" id="PR00095">
    <property type="entry name" value="ANTSNTHASEI"/>
</dbReference>
<evidence type="ECO:0000259" key="10">
    <source>
        <dbReference type="Pfam" id="PF04715"/>
    </source>
</evidence>
<dbReference type="EMBL" id="JFZZ01000044">
    <property type="protein sequence ID" value="KAK96188.1"/>
    <property type="molecule type" value="Genomic_DNA"/>
</dbReference>
<evidence type="ECO:0000313" key="12">
    <source>
        <dbReference type="Proteomes" id="UP000026682"/>
    </source>
</evidence>
<reference evidence="11 12" key="1">
    <citation type="submission" date="2014-03" db="EMBL/GenBank/DDBJ databases">
        <title>Genome sequence of Bordetella holmseii.</title>
        <authorList>
            <person name="Harvill E."/>
            <person name="Goodfield L.L."/>
            <person name="Ivanov Y."/>
            <person name="Meyer J.A."/>
            <person name="Newth C."/>
            <person name="Cassiday P."/>
            <person name="Tondella M.L."/>
            <person name="Liao P."/>
            <person name="Zimmerman J."/>
            <person name="Meert K."/>
            <person name="Wessel D."/>
            <person name="Berger J."/>
            <person name="Dean J.M."/>
            <person name="Holubkov R."/>
            <person name="Burr J."/>
            <person name="Liu T."/>
            <person name="Brinkac L.M."/>
            <person name="Sanka R."/>
            <person name="Kim M."/>
            <person name="Losada L."/>
        </authorList>
    </citation>
    <scope>NUCLEOTIDE SEQUENCE [LARGE SCALE GENOMIC DNA]</scope>
    <source>
        <strain evidence="11 12">CDC-H585-BH</strain>
    </source>
</reference>
<dbReference type="Gene3D" id="3.60.120.10">
    <property type="entry name" value="Anthranilate synthase"/>
    <property type="match status" value="1"/>
</dbReference>
<evidence type="ECO:0000256" key="3">
    <source>
        <dbReference type="ARBA" id="ARBA00020653"/>
    </source>
</evidence>
<dbReference type="Proteomes" id="UP000026682">
    <property type="component" value="Unassembled WGS sequence"/>
</dbReference>
<feature type="domain" description="Anthranilate synthase component I N-terminal" evidence="10">
    <location>
        <begin position="53"/>
        <end position="204"/>
    </location>
</feature>
<dbReference type="PANTHER" id="PTHR11236">
    <property type="entry name" value="AMINOBENZOATE/ANTHRANILATE SYNTHASE"/>
    <property type="match status" value="1"/>
</dbReference>
<comment type="cofactor">
    <cofactor evidence="1">
        <name>Mg(2+)</name>
        <dbReference type="ChEBI" id="CHEBI:18420"/>
    </cofactor>
</comment>
<sequence length="533" mass="58659">MPKAKPGTAKDRAFFFACLVPQTSRPDMTELEFKALAAQGYNRIPLVAETYADLDTPLAIYLKLAHAGPQNGRMSCLMESVVGGERFGRYSFIGLPAHTVIRASGRKTEVLRDGVVVETHDGDPLAFIEQYQARFKVALRPGMPRFCGGLAGYFGYDTVRHIEPRLGPTVKPFPNGMEEGTPDIMLLHVDELVIVDNLAGRTYLMVYADPAQPEAYNRAQERLLELRARLRKPVDIPYSHASMQTEERRDFAKQDYLAAVRRAKEYIAAGDLMQVQVGQVIAKPFRDAPLSLYRALRSLNPSPYMYFWNFGDFQVVGSSPEILVRQEQIREDGQLKSQITIRPLAGTRKRGGTPEEDMALAAELRADPKEIAEHVMLIDLARNDVGRVAEVGSVKVSDTMAIERYSHVMHLVSNVTGTLNPGMSSMDVLRAAFPAGTLTGAPKVRAMEIIDELEPVRRGIYGGAAGYLSYGGEMDVAIAIRTGVIKNGTLFVQAAAGVVADSVPELEWAETEAKARAVLRAAEQVQHGLDDPI</sequence>
<dbReference type="InterPro" id="IPR005801">
    <property type="entry name" value="ADC_synthase"/>
</dbReference>
<gene>
    <name evidence="11" type="ORF">L497_3386</name>
</gene>
<evidence type="ECO:0000259" key="9">
    <source>
        <dbReference type="Pfam" id="PF00425"/>
    </source>
</evidence>
<evidence type="ECO:0000256" key="5">
    <source>
        <dbReference type="ARBA" id="ARBA00022842"/>
    </source>
</evidence>
<dbReference type="STRING" id="35814.BBB42_01590"/>
<dbReference type="GO" id="GO:0000162">
    <property type="term" value="P:L-tryptophan biosynthetic process"/>
    <property type="evidence" value="ECO:0007669"/>
    <property type="project" value="TreeGrafter"/>
</dbReference>
<keyword evidence="5" id="KW-0460">Magnesium</keyword>
<dbReference type="Pfam" id="PF04715">
    <property type="entry name" value="Anth_synt_I_N"/>
    <property type="match status" value="1"/>
</dbReference>
<proteinExistence type="predicted"/>
<protein>
    <recommendedName>
        <fullName evidence="3">Anthranilate synthase component 1</fullName>
    </recommendedName>
</protein>
<evidence type="ECO:0000256" key="2">
    <source>
        <dbReference type="ARBA" id="ARBA00011575"/>
    </source>
</evidence>
<dbReference type="InterPro" id="IPR006805">
    <property type="entry name" value="Anth_synth_I_N"/>
</dbReference>